<accession>A0A1G9JG00</accession>
<keyword evidence="1" id="KW-1133">Transmembrane helix</keyword>
<reference evidence="2 3" key="1">
    <citation type="submission" date="2016-10" db="EMBL/GenBank/DDBJ databases">
        <authorList>
            <person name="de Groot N.N."/>
        </authorList>
    </citation>
    <scope>NUCLEOTIDE SEQUENCE [LARGE SCALE GENOMIC DNA]</scope>
    <source>
        <strain evidence="2 3">DSM 797</strain>
    </source>
</reference>
<keyword evidence="3" id="KW-1185">Reference proteome</keyword>
<feature type="transmembrane region" description="Helical" evidence="1">
    <location>
        <begin position="12"/>
        <end position="32"/>
    </location>
</feature>
<evidence type="ECO:0000313" key="3">
    <source>
        <dbReference type="Proteomes" id="UP000199068"/>
    </source>
</evidence>
<evidence type="ECO:0000256" key="1">
    <source>
        <dbReference type="SAM" id="Phobius"/>
    </source>
</evidence>
<feature type="transmembrane region" description="Helical" evidence="1">
    <location>
        <begin position="38"/>
        <end position="63"/>
    </location>
</feature>
<protein>
    <submittedName>
        <fullName evidence="2">Uncharacterized protein</fullName>
    </submittedName>
</protein>
<dbReference type="AlphaFoldDB" id="A0A1G9JG00"/>
<feature type="transmembrane region" description="Helical" evidence="1">
    <location>
        <begin position="83"/>
        <end position="108"/>
    </location>
</feature>
<organism evidence="2 3">
    <name type="scientific">Romboutsia lituseburensis DSM 797</name>
    <dbReference type="NCBI Taxonomy" id="1121325"/>
    <lineage>
        <taxon>Bacteria</taxon>
        <taxon>Bacillati</taxon>
        <taxon>Bacillota</taxon>
        <taxon>Clostridia</taxon>
        <taxon>Peptostreptococcales</taxon>
        <taxon>Peptostreptococcaceae</taxon>
        <taxon>Romboutsia</taxon>
    </lineage>
</organism>
<evidence type="ECO:0000313" key="2">
    <source>
        <dbReference type="EMBL" id="SDL36499.1"/>
    </source>
</evidence>
<proteinExistence type="predicted"/>
<name>A0A1G9JG00_9FIRM</name>
<dbReference type="STRING" id="1121325.SAMN04515677_101638"/>
<sequence length="111" mass="13017">MNKKDDLIPPIAFVILMLCVIMMLFSFCIKLIRLILNTFVYLTGLITILIAVAFFICIILFCFNQLCKHCRSYKRCVLTVKDVFYLIVKSEMIILINLSIMYTILFVLCRF</sequence>
<keyword evidence="1" id="KW-0812">Transmembrane</keyword>
<gene>
    <name evidence="2" type="ORF">SAMN04515677_101638</name>
</gene>
<dbReference type="EMBL" id="FNGW01000001">
    <property type="protein sequence ID" value="SDL36499.1"/>
    <property type="molecule type" value="Genomic_DNA"/>
</dbReference>
<dbReference type="Proteomes" id="UP000199068">
    <property type="component" value="Unassembled WGS sequence"/>
</dbReference>
<keyword evidence="1" id="KW-0472">Membrane</keyword>